<feature type="modified residue" description="4-aspartylphosphate" evidence="4">
    <location>
        <position position="54"/>
    </location>
</feature>
<evidence type="ECO:0000313" key="8">
    <source>
        <dbReference type="Proteomes" id="UP001142175"/>
    </source>
</evidence>
<dbReference type="Proteomes" id="UP001142175">
    <property type="component" value="Unassembled WGS sequence"/>
</dbReference>
<evidence type="ECO:0000256" key="4">
    <source>
        <dbReference type="PROSITE-ProRule" id="PRU00169"/>
    </source>
</evidence>
<keyword evidence="7" id="KW-0418">Kinase</keyword>
<sequence>MTDKIKVLYIDDEDNNLNSFKASLRKDFMVITAIDAFEGLKIAETEELHVVIADQRMPGLDGVEFFEKLMEINPEPVRILLTGYSDIADVIDAINRGQVYRFIDKPWNIEQIKNAIQTAGDIYFARKELKDKNERLQKIHSEMNQFVYSLSHELRGPLMSISGVSKLAKMETKDPAVKEYFDLIDTATDKLDEFIYKMLDFYRSTKIENKVTEIDFKEVVSQQIEIYKQKWPLEEIDVIIDIKQSSSFFSDDPKIRVILNNLFHNAVVFQKEDNPKKMIRVAIDVSEYAATIVLEDNGVGIEDNLIDEVFNLFQRATQKNVGSGLGLYMVKESTIQMGGKIHLESEVNKGTKVTVILPNLVPGKN</sequence>
<dbReference type="InterPro" id="IPR003594">
    <property type="entry name" value="HATPase_dom"/>
</dbReference>
<dbReference type="SUPFAM" id="SSF47384">
    <property type="entry name" value="Homodimeric domain of signal transducing histidine kinase"/>
    <property type="match status" value="1"/>
</dbReference>
<comment type="caution">
    <text evidence="7">The sequence shown here is derived from an EMBL/GenBank/DDBJ whole genome shotgun (WGS) entry which is preliminary data.</text>
</comment>
<dbReference type="InterPro" id="IPR004358">
    <property type="entry name" value="Sig_transdc_His_kin-like_C"/>
</dbReference>
<dbReference type="Gene3D" id="3.40.50.2300">
    <property type="match status" value="1"/>
</dbReference>
<dbReference type="EMBL" id="JANSUY010000025">
    <property type="protein sequence ID" value="MCR9017226.1"/>
    <property type="molecule type" value="Genomic_DNA"/>
</dbReference>
<dbReference type="InterPro" id="IPR003661">
    <property type="entry name" value="HisK_dim/P_dom"/>
</dbReference>
<evidence type="ECO:0000256" key="3">
    <source>
        <dbReference type="ARBA" id="ARBA00022553"/>
    </source>
</evidence>
<dbReference type="SMART" id="SM00448">
    <property type="entry name" value="REC"/>
    <property type="match status" value="1"/>
</dbReference>
<dbReference type="Pfam" id="PF02518">
    <property type="entry name" value="HATPase_c"/>
    <property type="match status" value="1"/>
</dbReference>
<dbReference type="CDD" id="cd17569">
    <property type="entry name" value="REC_HupR-like"/>
    <property type="match status" value="1"/>
</dbReference>
<dbReference type="InterPro" id="IPR005467">
    <property type="entry name" value="His_kinase_dom"/>
</dbReference>
<dbReference type="SMART" id="SM00387">
    <property type="entry name" value="HATPase_c"/>
    <property type="match status" value="1"/>
</dbReference>
<dbReference type="PROSITE" id="PS50110">
    <property type="entry name" value="RESPONSE_REGULATORY"/>
    <property type="match status" value="1"/>
</dbReference>
<dbReference type="PRINTS" id="PR00344">
    <property type="entry name" value="BCTRLSENSOR"/>
</dbReference>
<proteinExistence type="predicted"/>
<dbReference type="InterPro" id="IPR036097">
    <property type="entry name" value="HisK_dim/P_sf"/>
</dbReference>
<name>A0A9X2T305_9BACT</name>
<dbReference type="InterPro" id="IPR011006">
    <property type="entry name" value="CheY-like_superfamily"/>
</dbReference>
<dbReference type="EC" id="2.7.13.3" evidence="2"/>
<comment type="catalytic activity">
    <reaction evidence="1">
        <text>ATP + protein L-histidine = ADP + protein N-phospho-L-histidine.</text>
        <dbReference type="EC" id="2.7.13.3"/>
    </reaction>
</comment>
<dbReference type="SUPFAM" id="SSF55874">
    <property type="entry name" value="ATPase domain of HSP90 chaperone/DNA topoisomerase II/histidine kinase"/>
    <property type="match status" value="1"/>
</dbReference>
<evidence type="ECO:0000256" key="1">
    <source>
        <dbReference type="ARBA" id="ARBA00000085"/>
    </source>
</evidence>
<keyword evidence="7" id="KW-0808">Transferase</keyword>
<dbReference type="Gene3D" id="1.10.287.130">
    <property type="match status" value="1"/>
</dbReference>
<dbReference type="SMART" id="SM00388">
    <property type="entry name" value="HisKA"/>
    <property type="match status" value="1"/>
</dbReference>
<keyword evidence="3 4" id="KW-0597">Phosphoprotein</keyword>
<gene>
    <name evidence="7" type="ORF">NU887_19480</name>
</gene>
<reference evidence="7" key="1">
    <citation type="submission" date="2022-08" db="EMBL/GenBank/DDBJ databases">
        <authorList>
            <person name="Zhang D."/>
        </authorList>
    </citation>
    <scope>NUCLEOTIDE SEQUENCE</scope>
    <source>
        <strain evidence="7">XJ19-11</strain>
    </source>
</reference>
<dbReference type="Gene3D" id="3.30.565.10">
    <property type="entry name" value="Histidine kinase-like ATPase, C-terminal domain"/>
    <property type="match status" value="1"/>
</dbReference>
<dbReference type="CDD" id="cd00082">
    <property type="entry name" value="HisKA"/>
    <property type="match status" value="1"/>
</dbReference>
<protein>
    <recommendedName>
        <fullName evidence="2">histidine kinase</fullName>
        <ecNumber evidence="2">2.7.13.3</ecNumber>
    </recommendedName>
</protein>
<dbReference type="InterPro" id="IPR001789">
    <property type="entry name" value="Sig_transdc_resp-reg_receiver"/>
</dbReference>
<dbReference type="PROSITE" id="PS50109">
    <property type="entry name" value="HIS_KIN"/>
    <property type="match status" value="1"/>
</dbReference>
<organism evidence="7 8">
    <name type="scientific">Aquiflexum gelatinilyticum</name>
    <dbReference type="NCBI Taxonomy" id="2961943"/>
    <lineage>
        <taxon>Bacteria</taxon>
        <taxon>Pseudomonadati</taxon>
        <taxon>Bacteroidota</taxon>
        <taxon>Cytophagia</taxon>
        <taxon>Cytophagales</taxon>
        <taxon>Cyclobacteriaceae</taxon>
        <taxon>Aquiflexum</taxon>
    </lineage>
</organism>
<evidence type="ECO:0000259" key="5">
    <source>
        <dbReference type="PROSITE" id="PS50109"/>
    </source>
</evidence>
<evidence type="ECO:0000259" key="6">
    <source>
        <dbReference type="PROSITE" id="PS50110"/>
    </source>
</evidence>
<dbReference type="PANTHER" id="PTHR43547:SF2">
    <property type="entry name" value="HYBRID SIGNAL TRANSDUCTION HISTIDINE KINASE C"/>
    <property type="match status" value="1"/>
</dbReference>
<dbReference type="GO" id="GO:0000155">
    <property type="term" value="F:phosphorelay sensor kinase activity"/>
    <property type="evidence" value="ECO:0007669"/>
    <property type="project" value="InterPro"/>
</dbReference>
<dbReference type="Pfam" id="PF00072">
    <property type="entry name" value="Response_reg"/>
    <property type="match status" value="1"/>
</dbReference>
<dbReference type="SUPFAM" id="SSF52172">
    <property type="entry name" value="CheY-like"/>
    <property type="match status" value="1"/>
</dbReference>
<dbReference type="AlphaFoldDB" id="A0A9X2T305"/>
<feature type="domain" description="Histidine kinase" evidence="5">
    <location>
        <begin position="149"/>
        <end position="361"/>
    </location>
</feature>
<evidence type="ECO:0000256" key="2">
    <source>
        <dbReference type="ARBA" id="ARBA00012438"/>
    </source>
</evidence>
<dbReference type="RefSeq" id="WP_258425067.1">
    <property type="nucleotide sequence ID" value="NZ_JANSUY010000025.1"/>
</dbReference>
<feature type="domain" description="Response regulatory" evidence="6">
    <location>
        <begin position="6"/>
        <end position="120"/>
    </location>
</feature>
<keyword evidence="8" id="KW-1185">Reference proteome</keyword>
<evidence type="ECO:0000313" key="7">
    <source>
        <dbReference type="EMBL" id="MCR9017226.1"/>
    </source>
</evidence>
<accession>A0A9X2T305</accession>
<dbReference type="InterPro" id="IPR036890">
    <property type="entry name" value="HATPase_C_sf"/>
</dbReference>
<dbReference type="PANTHER" id="PTHR43547">
    <property type="entry name" value="TWO-COMPONENT HISTIDINE KINASE"/>
    <property type="match status" value="1"/>
</dbReference>
<dbReference type="Pfam" id="PF00512">
    <property type="entry name" value="HisKA"/>
    <property type="match status" value="1"/>
</dbReference>